<dbReference type="SUPFAM" id="SSF52821">
    <property type="entry name" value="Rhodanese/Cell cycle control phosphatase"/>
    <property type="match status" value="1"/>
</dbReference>
<dbReference type="InterPro" id="IPR050229">
    <property type="entry name" value="GlpE_sulfurtransferase"/>
</dbReference>
<dbReference type="RefSeq" id="WP_182584469.1">
    <property type="nucleotide sequence ID" value="NZ_JABVCQ010000027.1"/>
</dbReference>
<dbReference type="EMBL" id="JABVCQ010000027">
    <property type="protein sequence ID" value="MBB1126840.1"/>
    <property type="molecule type" value="Genomic_DNA"/>
</dbReference>
<dbReference type="PANTHER" id="PTHR43031:SF17">
    <property type="entry name" value="SULFURTRANSFERASE YTWF-RELATED"/>
    <property type="match status" value="1"/>
</dbReference>
<sequence length="106" mass="12287">MRQLMPSELATFLRTSPEPPLLLDVREPWEFSICQFDNAQLVPMRQIPDLLPTLDPDRPVVVICHHGIRSQQVARYLEHHGLRQVINLRGGIDAWAREVDFSMPTY</sequence>
<dbReference type="GO" id="GO:0016740">
    <property type="term" value="F:transferase activity"/>
    <property type="evidence" value="ECO:0007669"/>
    <property type="project" value="UniProtKB-KW"/>
</dbReference>
<keyword evidence="2" id="KW-0808">Transferase</keyword>
<dbReference type="InterPro" id="IPR001763">
    <property type="entry name" value="Rhodanese-like_dom"/>
</dbReference>
<evidence type="ECO:0000259" key="1">
    <source>
        <dbReference type="PROSITE" id="PS50206"/>
    </source>
</evidence>
<protein>
    <submittedName>
        <fullName evidence="2">Sulfurtransferase</fullName>
    </submittedName>
</protein>
<organism evidence="2 3">
    <name type="scientific">Thiospirillum jenense</name>
    <dbReference type="NCBI Taxonomy" id="1653858"/>
    <lineage>
        <taxon>Bacteria</taxon>
        <taxon>Pseudomonadati</taxon>
        <taxon>Pseudomonadota</taxon>
        <taxon>Gammaproteobacteria</taxon>
        <taxon>Chromatiales</taxon>
        <taxon>Chromatiaceae</taxon>
        <taxon>Thiospirillum</taxon>
    </lineage>
</organism>
<dbReference type="Proteomes" id="UP000548632">
    <property type="component" value="Unassembled WGS sequence"/>
</dbReference>
<name>A0A839HFI7_9GAMM</name>
<dbReference type="InterPro" id="IPR036873">
    <property type="entry name" value="Rhodanese-like_dom_sf"/>
</dbReference>
<accession>A0A839HFI7</accession>
<reference evidence="2 3" key="1">
    <citation type="journal article" date="2020" name="Arch. Microbiol.">
        <title>The genome sequence of the giant phototrophic gammaproteobacterium Thiospirillum jenense gives insight into its physiological properties and phylogenetic relationships.</title>
        <authorList>
            <person name="Imhoff J.F."/>
            <person name="Meyer T.E."/>
            <person name="Kyndt J.A."/>
        </authorList>
    </citation>
    <scope>NUCLEOTIDE SEQUENCE [LARGE SCALE GENOMIC DNA]</scope>
    <source>
        <strain evidence="2 3">DSM 216</strain>
    </source>
</reference>
<gene>
    <name evidence="2" type="ORF">HUK38_11470</name>
</gene>
<dbReference type="PROSITE" id="PS50206">
    <property type="entry name" value="RHODANESE_3"/>
    <property type="match status" value="1"/>
</dbReference>
<dbReference type="AlphaFoldDB" id="A0A839HFI7"/>
<evidence type="ECO:0000313" key="3">
    <source>
        <dbReference type="Proteomes" id="UP000548632"/>
    </source>
</evidence>
<keyword evidence="3" id="KW-1185">Reference proteome</keyword>
<dbReference type="Pfam" id="PF00581">
    <property type="entry name" value="Rhodanese"/>
    <property type="match status" value="1"/>
</dbReference>
<dbReference type="PANTHER" id="PTHR43031">
    <property type="entry name" value="FAD-DEPENDENT OXIDOREDUCTASE"/>
    <property type="match status" value="1"/>
</dbReference>
<proteinExistence type="predicted"/>
<evidence type="ECO:0000313" key="2">
    <source>
        <dbReference type="EMBL" id="MBB1126840.1"/>
    </source>
</evidence>
<dbReference type="Gene3D" id="3.40.250.10">
    <property type="entry name" value="Rhodanese-like domain"/>
    <property type="match status" value="1"/>
</dbReference>
<comment type="caution">
    <text evidence="2">The sequence shown here is derived from an EMBL/GenBank/DDBJ whole genome shotgun (WGS) entry which is preliminary data.</text>
</comment>
<feature type="domain" description="Rhodanese" evidence="1">
    <location>
        <begin position="16"/>
        <end position="100"/>
    </location>
</feature>
<dbReference type="SMART" id="SM00450">
    <property type="entry name" value="RHOD"/>
    <property type="match status" value="1"/>
</dbReference>